<comment type="caution">
    <text evidence="3">The sequence shown here is derived from an EMBL/GenBank/DDBJ whole genome shotgun (WGS) entry which is preliminary data.</text>
</comment>
<dbReference type="InterPro" id="IPR000297">
    <property type="entry name" value="PPIase_PpiC"/>
</dbReference>
<gene>
    <name evidence="3" type="ORF">GP2143_17751</name>
</gene>
<dbReference type="OrthoDB" id="196786at2"/>
<dbReference type="STRING" id="247633.GP2143_17751"/>
<proteinExistence type="predicted"/>
<dbReference type="AlphaFoldDB" id="A0YAH0"/>
<organism evidence="3 4">
    <name type="scientific">marine gamma proteobacterium HTCC2143</name>
    <dbReference type="NCBI Taxonomy" id="247633"/>
    <lineage>
        <taxon>Bacteria</taxon>
        <taxon>Pseudomonadati</taxon>
        <taxon>Pseudomonadota</taxon>
        <taxon>Gammaproteobacteria</taxon>
        <taxon>Cellvibrionales</taxon>
        <taxon>Spongiibacteraceae</taxon>
        <taxon>BD1-7 clade</taxon>
    </lineage>
</organism>
<feature type="domain" description="PpiC" evidence="2">
    <location>
        <begin position="136"/>
        <end position="243"/>
    </location>
</feature>
<reference evidence="3 4" key="1">
    <citation type="journal article" date="2010" name="J. Bacteriol.">
        <title>Genome sequence of the oligotrophic marine Gammaproteobacterium HTCC2143, isolated from the Oregon Coast.</title>
        <authorList>
            <person name="Oh H.M."/>
            <person name="Kang I."/>
            <person name="Ferriera S."/>
            <person name="Giovannoni S.J."/>
            <person name="Cho J.C."/>
        </authorList>
    </citation>
    <scope>NUCLEOTIDE SEQUENCE [LARGE SCALE GENOMIC DNA]</scope>
    <source>
        <strain evidence="3 4">HTCC2143</strain>
    </source>
</reference>
<evidence type="ECO:0000313" key="3">
    <source>
        <dbReference type="EMBL" id="EAW33124.1"/>
    </source>
</evidence>
<keyword evidence="1" id="KW-0413">Isomerase</keyword>
<protein>
    <recommendedName>
        <fullName evidence="2">PpiC domain-containing protein</fullName>
    </recommendedName>
</protein>
<keyword evidence="4" id="KW-1185">Reference proteome</keyword>
<dbReference type="PROSITE" id="PS50198">
    <property type="entry name" value="PPIC_PPIASE_2"/>
    <property type="match status" value="1"/>
</dbReference>
<name>A0YAH0_9GAMM</name>
<accession>A0YAH0</accession>
<sequence length="300" mass="34420">MTRMPLKFFRDPFIQFLILGSLVFTVFSVFTDGDSSDRNITVSAMDIARLHGQWSTQYAKQPTSAQLDSIIDQHIREEIFYREATKLRLGEEDIIIRRRMVQKYMFLSESLVEITEPSGPELEDFYAANKQRYEIPEKLSFRHIYYSHNSVSTAQDENNDAESAANNMVQSLNASQVDTSSWRKQGDAFMLQREYAAREPMQISELFGAVFTQGLAGISDEDIAIWVGPIRSAYGWHAVKLLSRKPPATPLLADIRSKVVVDYIADKRRQTNADYYQSVRNQYQIVIDPKPDFSDTKGDE</sequence>
<evidence type="ECO:0000259" key="2">
    <source>
        <dbReference type="PROSITE" id="PS50198"/>
    </source>
</evidence>
<evidence type="ECO:0000313" key="4">
    <source>
        <dbReference type="Proteomes" id="UP000004931"/>
    </source>
</evidence>
<dbReference type="EMBL" id="AAVT01000001">
    <property type="protein sequence ID" value="EAW33124.1"/>
    <property type="molecule type" value="Genomic_DNA"/>
</dbReference>
<evidence type="ECO:0000256" key="1">
    <source>
        <dbReference type="PROSITE-ProRule" id="PRU00278"/>
    </source>
</evidence>
<dbReference type="Pfam" id="PF13145">
    <property type="entry name" value="Rotamase_2"/>
    <property type="match status" value="1"/>
</dbReference>
<dbReference type="GO" id="GO:0003755">
    <property type="term" value="F:peptidyl-prolyl cis-trans isomerase activity"/>
    <property type="evidence" value="ECO:0007669"/>
    <property type="project" value="UniProtKB-KW"/>
</dbReference>
<dbReference type="Proteomes" id="UP000004931">
    <property type="component" value="Unassembled WGS sequence"/>
</dbReference>
<dbReference type="eggNOG" id="COG0760">
    <property type="taxonomic scope" value="Bacteria"/>
</dbReference>
<keyword evidence="1" id="KW-0697">Rotamase</keyword>